<accession>A0ABT2HKG4</accession>
<evidence type="ECO:0000256" key="1">
    <source>
        <dbReference type="ARBA" id="ARBA00006845"/>
    </source>
</evidence>
<comment type="similarity">
    <text evidence="1">Belongs to the barstar family.</text>
</comment>
<dbReference type="Pfam" id="PF01337">
    <property type="entry name" value="Barstar"/>
    <property type="match status" value="1"/>
</dbReference>
<comment type="caution">
    <text evidence="4">The sequence shown here is derived from an EMBL/GenBank/DDBJ whole genome shotgun (WGS) entry which is preliminary data.</text>
</comment>
<dbReference type="InterPro" id="IPR035905">
    <property type="entry name" value="Barstar-like_sf"/>
</dbReference>
<dbReference type="Gene3D" id="3.30.370.10">
    <property type="entry name" value="Barstar-like"/>
    <property type="match status" value="1"/>
</dbReference>
<feature type="transmembrane region" description="Helical" evidence="2">
    <location>
        <begin position="220"/>
        <end position="242"/>
    </location>
</feature>
<dbReference type="InterPro" id="IPR000468">
    <property type="entry name" value="Barstar"/>
</dbReference>
<evidence type="ECO:0000256" key="2">
    <source>
        <dbReference type="SAM" id="Phobius"/>
    </source>
</evidence>
<proteinExistence type="inferred from homology"/>
<keyword evidence="2" id="KW-0812">Transmembrane</keyword>
<keyword evidence="2" id="KW-0472">Membrane</keyword>
<organism evidence="4 5">
    <name type="scientific">Curtobacterium citreum</name>
    <dbReference type="NCBI Taxonomy" id="2036"/>
    <lineage>
        <taxon>Bacteria</taxon>
        <taxon>Bacillati</taxon>
        <taxon>Actinomycetota</taxon>
        <taxon>Actinomycetes</taxon>
        <taxon>Micrococcales</taxon>
        <taxon>Microbacteriaceae</taxon>
        <taxon>Curtobacterium</taxon>
    </lineage>
</organism>
<feature type="transmembrane region" description="Helical" evidence="2">
    <location>
        <begin position="98"/>
        <end position="118"/>
    </location>
</feature>
<keyword evidence="2" id="KW-1133">Transmembrane helix</keyword>
<sequence>MPFTVSHAVVALAARRLPVPVAAVAIGSMAPDAVLFAPVLPPYEAAHSWWGIPTIDLAVSLVVLATWWFLVRPAWAPVVPGVRDRVPRAWWSRPTLDVRTVLVVVLACVAGSVTHVVWDGFTHGHGFVVKAWPALRETSIGGYWLPFFLQDASSVLGLAALLVAAAVWWRRTAPVPTALPSRAERVVVVVVAAVVLLATAAQAGRVLLQGGGVGGVVVALSFRVPVFVALGLVLGAVVLLAVRGRTGRRADAPERRTGTAEPHTGAPAVRVVTGRVAPPRTTGALWVEVDGSACTTKDGILAEFSRALAFPGYFGHNWDAFDECVHDLDWLGVDAVVVHVVRARDVGRDDPESRRVLQDVLGRTDAEYAPGFLTVWFDPRGARS</sequence>
<dbReference type="GeneID" id="95322545"/>
<keyword evidence="5" id="KW-1185">Reference proteome</keyword>
<dbReference type="RefSeq" id="WP_167509959.1">
    <property type="nucleotide sequence ID" value="NZ_BMNV01000010.1"/>
</dbReference>
<evidence type="ECO:0000259" key="3">
    <source>
        <dbReference type="Pfam" id="PF01337"/>
    </source>
</evidence>
<feature type="transmembrane region" description="Helical" evidence="2">
    <location>
        <begin position="186"/>
        <end position="208"/>
    </location>
</feature>
<gene>
    <name evidence="4" type="ORF">NYQ28_14410</name>
</gene>
<feature type="transmembrane region" description="Helical" evidence="2">
    <location>
        <begin position="47"/>
        <end position="70"/>
    </location>
</feature>
<reference evidence="4 5" key="1">
    <citation type="submission" date="2022-08" db="EMBL/GenBank/DDBJ databases">
        <title>Taxonomy of Curtobacterium flaccumfaciens.</title>
        <authorList>
            <person name="Osdaghi E."/>
            <person name="Taghavi S.M."/>
            <person name="Hamidizade M."/>
            <person name="Abachi H."/>
            <person name="Fazliarab A."/>
            <person name="Baeyen S."/>
            <person name="Portier P."/>
            <person name="Van Vaerenbergh J."/>
            <person name="Jacques M.-A."/>
        </authorList>
    </citation>
    <scope>NUCLEOTIDE SEQUENCE [LARGE SCALE GENOMIC DNA]</scope>
    <source>
        <strain evidence="4 5">LMG8786T</strain>
    </source>
</reference>
<dbReference type="EMBL" id="JANVAD010000008">
    <property type="protein sequence ID" value="MCS6523761.1"/>
    <property type="molecule type" value="Genomic_DNA"/>
</dbReference>
<name>A0ABT2HKG4_9MICO</name>
<feature type="domain" description="Barstar (barnase inhibitor)" evidence="3">
    <location>
        <begin position="287"/>
        <end position="368"/>
    </location>
</feature>
<feature type="transmembrane region" description="Helical" evidence="2">
    <location>
        <begin position="143"/>
        <end position="165"/>
    </location>
</feature>
<evidence type="ECO:0000313" key="5">
    <source>
        <dbReference type="Proteomes" id="UP001652264"/>
    </source>
</evidence>
<dbReference type="InterPro" id="IPR025238">
    <property type="entry name" value="DUF4184"/>
</dbReference>
<dbReference type="SUPFAM" id="SSF52038">
    <property type="entry name" value="Barstar-related"/>
    <property type="match status" value="1"/>
</dbReference>
<dbReference type="Proteomes" id="UP001652264">
    <property type="component" value="Unassembled WGS sequence"/>
</dbReference>
<evidence type="ECO:0000313" key="4">
    <source>
        <dbReference type="EMBL" id="MCS6523761.1"/>
    </source>
</evidence>
<dbReference type="Pfam" id="PF13803">
    <property type="entry name" value="DUF4184"/>
    <property type="match status" value="1"/>
</dbReference>
<protein>
    <submittedName>
        <fullName evidence="4">DUF4184 family protein</fullName>
    </submittedName>
</protein>